<accession>A0A8H7B6R2</accession>
<evidence type="ECO:0000313" key="2">
    <source>
        <dbReference type="Proteomes" id="UP000596902"/>
    </source>
</evidence>
<dbReference type="RefSeq" id="XP_038786302.1">
    <property type="nucleotide sequence ID" value="XM_038930613.1"/>
</dbReference>
<dbReference type="Proteomes" id="UP000596902">
    <property type="component" value="Unassembled WGS sequence"/>
</dbReference>
<dbReference type="AlphaFoldDB" id="A0A8H7B6R2"/>
<protein>
    <submittedName>
        <fullName evidence="1">Uncharacterized protein</fullName>
    </submittedName>
</protein>
<comment type="caution">
    <text evidence="1">The sequence shown here is derived from an EMBL/GenBank/DDBJ whole genome shotgun (WGS) entry which is preliminary data.</text>
</comment>
<keyword evidence="2" id="KW-1185">Reference proteome</keyword>
<organism evidence="1 2">
    <name type="scientific">Alternaria burnsii</name>
    <dbReference type="NCBI Taxonomy" id="1187904"/>
    <lineage>
        <taxon>Eukaryota</taxon>
        <taxon>Fungi</taxon>
        <taxon>Dikarya</taxon>
        <taxon>Ascomycota</taxon>
        <taxon>Pezizomycotina</taxon>
        <taxon>Dothideomycetes</taxon>
        <taxon>Pleosporomycetidae</taxon>
        <taxon>Pleosporales</taxon>
        <taxon>Pleosporineae</taxon>
        <taxon>Pleosporaceae</taxon>
        <taxon>Alternaria</taxon>
        <taxon>Alternaria sect. Alternaria</taxon>
    </lineage>
</organism>
<reference evidence="1" key="2">
    <citation type="submission" date="2020-08" db="EMBL/GenBank/DDBJ databases">
        <title>Draft Genome Sequence of Cumin Blight Pathogen Alternaria burnsii.</title>
        <authorList>
            <person name="Feng Z."/>
        </authorList>
    </citation>
    <scope>NUCLEOTIDE SEQUENCE</scope>
    <source>
        <strain evidence="1">CBS107.38</strain>
    </source>
</reference>
<dbReference type="GeneID" id="62203791"/>
<name>A0A8H7B6R2_9PLEO</name>
<dbReference type="EMBL" id="JAAABM010000007">
    <property type="protein sequence ID" value="KAF7676061.1"/>
    <property type="molecule type" value="Genomic_DNA"/>
</dbReference>
<evidence type="ECO:0000313" key="1">
    <source>
        <dbReference type="EMBL" id="KAF7676061.1"/>
    </source>
</evidence>
<proteinExistence type="predicted"/>
<sequence>MAPQASYGTQMTTLVNCKHGSPICVLDGGTKEEGLDLCEACQVSHPMIALKTTEELVKTRIEEEDYPNARALRDSADYEALWAKPDDEHACAWRQKRFSDNVKFADDMLQ</sequence>
<gene>
    <name evidence="1" type="ORF">GT037_005566</name>
</gene>
<reference evidence="1" key="1">
    <citation type="submission" date="2020-01" db="EMBL/GenBank/DDBJ databases">
        <authorList>
            <person name="Feng Z.H.Z."/>
        </authorList>
    </citation>
    <scope>NUCLEOTIDE SEQUENCE</scope>
    <source>
        <strain evidence="1">CBS107.38</strain>
    </source>
</reference>